<dbReference type="RefSeq" id="WP_072834900.1">
    <property type="nucleotide sequence ID" value="NZ_FQUU01000005.1"/>
</dbReference>
<feature type="DNA-binding region" description="H-T-H motif" evidence="2">
    <location>
        <begin position="30"/>
        <end position="49"/>
    </location>
</feature>
<evidence type="ECO:0000313" key="5">
    <source>
        <dbReference type="Proteomes" id="UP000184048"/>
    </source>
</evidence>
<evidence type="ECO:0000313" key="4">
    <source>
        <dbReference type="EMBL" id="SHF04466.1"/>
    </source>
</evidence>
<dbReference type="PANTHER" id="PTHR30328">
    <property type="entry name" value="TRANSCRIPTIONAL REPRESSOR"/>
    <property type="match status" value="1"/>
</dbReference>
<dbReference type="STRING" id="1121884.SAMN02745131_01703"/>
<gene>
    <name evidence="4" type="ORF">SAMN02745131_01703</name>
</gene>
<evidence type="ECO:0000259" key="3">
    <source>
        <dbReference type="PROSITE" id="PS50977"/>
    </source>
</evidence>
<keyword evidence="1 2" id="KW-0238">DNA-binding</keyword>
<dbReference type="Gene3D" id="1.10.357.10">
    <property type="entry name" value="Tetracycline Repressor, domain 2"/>
    <property type="match status" value="1"/>
</dbReference>
<dbReference type="GO" id="GO:0003677">
    <property type="term" value="F:DNA binding"/>
    <property type="evidence" value="ECO:0007669"/>
    <property type="project" value="UniProtKB-UniRule"/>
</dbReference>
<dbReference type="Proteomes" id="UP000184048">
    <property type="component" value="Unassembled WGS sequence"/>
</dbReference>
<dbReference type="InterPro" id="IPR001647">
    <property type="entry name" value="HTH_TetR"/>
</dbReference>
<name>A0A1M4YG75_9BACT</name>
<organism evidence="4 5">
    <name type="scientific">Flavisolibacter ginsengisoli DSM 18119</name>
    <dbReference type="NCBI Taxonomy" id="1121884"/>
    <lineage>
        <taxon>Bacteria</taxon>
        <taxon>Pseudomonadati</taxon>
        <taxon>Bacteroidota</taxon>
        <taxon>Chitinophagia</taxon>
        <taxon>Chitinophagales</taxon>
        <taxon>Chitinophagaceae</taxon>
        <taxon>Flavisolibacter</taxon>
    </lineage>
</organism>
<dbReference type="SUPFAM" id="SSF46689">
    <property type="entry name" value="Homeodomain-like"/>
    <property type="match status" value="1"/>
</dbReference>
<dbReference type="PRINTS" id="PR00455">
    <property type="entry name" value="HTHTETR"/>
</dbReference>
<feature type="domain" description="HTH tetR-type" evidence="3">
    <location>
        <begin position="7"/>
        <end position="67"/>
    </location>
</feature>
<accession>A0A1M4YG75</accession>
<dbReference type="InterPro" id="IPR036271">
    <property type="entry name" value="Tet_transcr_reg_TetR-rel_C_sf"/>
</dbReference>
<dbReference type="Pfam" id="PF00440">
    <property type="entry name" value="TetR_N"/>
    <property type="match status" value="1"/>
</dbReference>
<keyword evidence="5" id="KW-1185">Reference proteome</keyword>
<dbReference type="AlphaFoldDB" id="A0A1M4YG75"/>
<sequence>MVNTRDRSTEEKILAAARKIFLNKGMDGARMQDIADEAGINKALLHYYFRSKDKLFEQIFLEVASSMLPRIFSIFQSDDTLFTKIEKFCDTYITQEIKTPYVPIFILNEVNRQPQAFLKKVLGNTRPPVEKLLQQIEQETKAGLIKPIDPLQLLLNTLSLCIFPFLASPMIQLLTGMEAKNFRALMEERKKLVPQLIIESIKN</sequence>
<protein>
    <submittedName>
        <fullName evidence="4">Transcriptional regulator, TetR family</fullName>
    </submittedName>
</protein>
<dbReference type="InterPro" id="IPR050109">
    <property type="entry name" value="HTH-type_TetR-like_transc_reg"/>
</dbReference>
<dbReference type="PROSITE" id="PS50977">
    <property type="entry name" value="HTH_TETR_2"/>
    <property type="match status" value="1"/>
</dbReference>
<evidence type="ECO:0000256" key="2">
    <source>
        <dbReference type="PROSITE-ProRule" id="PRU00335"/>
    </source>
</evidence>
<dbReference type="PANTHER" id="PTHR30328:SF54">
    <property type="entry name" value="HTH-TYPE TRANSCRIPTIONAL REPRESSOR SCO4008"/>
    <property type="match status" value="1"/>
</dbReference>
<evidence type="ECO:0000256" key="1">
    <source>
        <dbReference type="ARBA" id="ARBA00023125"/>
    </source>
</evidence>
<reference evidence="4 5" key="1">
    <citation type="submission" date="2016-11" db="EMBL/GenBank/DDBJ databases">
        <authorList>
            <person name="Jaros S."/>
            <person name="Januszkiewicz K."/>
            <person name="Wedrychowicz H."/>
        </authorList>
    </citation>
    <scope>NUCLEOTIDE SEQUENCE [LARGE SCALE GENOMIC DNA]</scope>
    <source>
        <strain evidence="4 5">DSM 18119</strain>
    </source>
</reference>
<dbReference type="InterPro" id="IPR009057">
    <property type="entry name" value="Homeodomain-like_sf"/>
</dbReference>
<dbReference type="OrthoDB" id="9789566at2"/>
<dbReference type="EMBL" id="FQUU01000005">
    <property type="protein sequence ID" value="SHF04466.1"/>
    <property type="molecule type" value="Genomic_DNA"/>
</dbReference>
<dbReference type="SUPFAM" id="SSF48498">
    <property type="entry name" value="Tetracyclin repressor-like, C-terminal domain"/>
    <property type="match status" value="1"/>
</dbReference>
<proteinExistence type="predicted"/>